<sequence>MTFFQKGLFFSSLFVQLPRRDCFLPVFSVRHEEVFVERSNSTTGSKRWIAKPPGPLCFRPNNMMSREKHQEQATENILIPADEPQASSQRSSCPLEKGNTHGQHAACSTWDSSLFVWRPHI</sequence>
<evidence type="ECO:0000313" key="1">
    <source>
        <dbReference type="EMBL" id="KAJ4940211.1"/>
    </source>
</evidence>
<name>A0AAD6FLX2_9TELE</name>
<organism evidence="1 2">
    <name type="scientific">Pogonophryne albipinna</name>
    <dbReference type="NCBI Taxonomy" id="1090488"/>
    <lineage>
        <taxon>Eukaryota</taxon>
        <taxon>Metazoa</taxon>
        <taxon>Chordata</taxon>
        <taxon>Craniata</taxon>
        <taxon>Vertebrata</taxon>
        <taxon>Euteleostomi</taxon>
        <taxon>Actinopterygii</taxon>
        <taxon>Neopterygii</taxon>
        <taxon>Teleostei</taxon>
        <taxon>Neoteleostei</taxon>
        <taxon>Acanthomorphata</taxon>
        <taxon>Eupercaria</taxon>
        <taxon>Perciformes</taxon>
        <taxon>Notothenioidei</taxon>
        <taxon>Pogonophryne</taxon>
    </lineage>
</organism>
<dbReference type="EMBL" id="JAPTMU010000007">
    <property type="protein sequence ID" value="KAJ4940211.1"/>
    <property type="molecule type" value="Genomic_DNA"/>
</dbReference>
<keyword evidence="2" id="KW-1185">Reference proteome</keyword>
<dbReference type="AlphaFoldDB" id="A0AAD6FLX2"/>
<accession>A0AAD6FLX2</accession>
<gene>
    <name evidence="1" type="ORF">JOQ06_026520</name>
</gene>
<comment type="caution">
    <text evidence="1">The sequence shown here is derived from an EMBL/GenBank/DDBJ whole genome shotgun (WGS) entry which is preliminary data.</text>
</comment>
<proteinExistence type="predicted"/>
<evidence type="ECO:0000313" key="2">
    <source>
        <dbReference type="Proteomes" id="UP001219934"/>
    </source>
</evidence>
<reference evidence="1" key="1">
    <citation type="submission" date="2022-11" db="EMBL/GenBank/DDBJ databases">
        <title>Chromosome-level genome of Pogonophryne albipinna.</title>
        <authorList>
            <person name="Jo E."/>
        </authorList>
    </citation>
    <scope>NUCLEOTIDE SEQUENCE</scope>
    <source>
        <strain evidence="1">SGF0006</strain>
        <tissue evidence="1">Muscle</tissue>
    </source>
</reference>
<dbReference type="Proteomes" id="UP001219934">
    <property type="component" value="Unassembled WGS sequence"/>
</dbReference>
<protein>
    <submittedName>
        <fullName evidence="1">Uncharacterized protein</fullName>
    </submittedName>
</protein>